<feature type="transmembrane region" description="Helical" evidence="2">
    <location>
        <begin position="217"/>
        <end position="243"/>
    </location>
</feature>
<feature type="transmembrane region" description="Helical" evidence="2">
    <location>
        <begin position="455"/>
        <end position="473"/>
    </location>
</feature>
<feature type="transmembrane region" description="Helical" evidence="2">
    <location>
        <begin position="519"/>
        <end position="542"/>
    </location>
</feature>
<evidence type="ECO:0008006" key="5">
    <source>
        <dbReference type="Google" id="ProtNLM"/>
    </source>
</evidence>
<feature type="transmembrane region" description="Helical" evidence="2">
    <location>
        <begin position="133"/>
        <end position="154"/>
    </location>
</feature>
<feature type="transmembrane region" description="Helical" evidence="2">
    <location>
        <begin position="493"/>
        <end position="512"/>
    </location>
</feature>
<dbReference type="Proteomes" id="UP001050975">
    <property type="component" value="Unassembled WGS sequence"/>
</dbReference>
<gene>
    <name evidence="3" type="ORF">MiSe_07870</name>
</gene>
<sequence length="606" mass="69522">MKFNWIDRIGDWNPQLLRELKGRLKPRNVIIAVVASLVGQVLLFLSFLNQLNDIYVYQTYCRLGPTYDLKYILQQRDQINKQINSLNNNYEKNKKVLDELYRQASEISKTLHKQCPEDAVNMQLWWQDYAPKLFLLISVIAIFALLVAGTFMLINDLSQEERRGTLNFIRFSPRSSGSILVGKILGVPILVYLAVILTIPLHLWLGIMGQIPIGEIFSFYGVLIAGCGFFYSAALLCSFVTAWLIGFQSWLISGAVLCFLWITSCTKPIYQNPTAWISLFNPSFILRYLVDGTGSEYWSETLLRSVTINELQWFYLPLGASGGFIILGSLLNYTLWTYWIWQGLNRCFRNRNATILSKGQSYWLVFYFGIVTLGFALEEAQQYYGVWYSHISTNFVFLPLFYVVLLFSLIAMLSPQRQDLQDWARYRHQRVSRKGFWNWSLWQDLILGEKSPAQVAIFTNMLILASLWLPWMLLLPKEDIPTSEQVLKDIFPMAFFFSIMMIYASIAQLLLMRNDKRSLYATATIIAAICLPPTILLFLGINPSENPIPWLLSTFPWVGIEAASLTNVFLTFLGELSVLALINLRLTRQLQQAGESATKALLAGRN</sequence>
<feature type="transmembrane region" description="Helical" evidence="2">
    <location>
        <begin position="180"/>
        <end position="205"/>
    </location>
</feature>
<feature type="coiled-coil region" evidence="1">
    <location>
        <begin position="69"/>
        <end position="103"/>
    </location>
</feature>
<evidence type="ECO:0000256" key="2">
    <source>
        <dbReference type="SAM" id="Phobius"/>
    </source>
</evidence>
<feature type="transmembrane region" description="Helical" evidence="2">
    <location>
        <begin position="562"/>
        <end position="582"/>
    </location>
</feature>
<proteinExistence type="predicted"/>
<keyword evidence="2" id="KW-1133">Transmembrane helix</keyword>
<feature type="transmembrane region" description="Helical" evidence="2">
    <location>
        <begin position="250"/>
        <end position="270"/>
    </location>
</feature>
<feature type="transmembrane region" description="Helical" evidence="2">
    <location>
        <begin position="313"/>
        <end position="341"/>
    </location>
</feature>
<organism evidence="3 4">
    <name type="scientific">Microseira wollei NIES-4236</name>
    <dbReference type="NCBI Taxonomy" id="2530354"/>
    <lineage>
        <taxon>Bacteria</taxon>
        <taxon>Bacillati</taxon>
        <taxon>Cyanobacteriota</taxon>
        <taxon>Cyanophyceae</taxon>
        <taxon>Oscillatoriophycideae</taxon>
        <taxon>Aerosakkonematales</taxon>
        <taxon>Aerosakkonemataceae</taxon>
        <taxon>Microseira</taxon>
    </lineage>
</organism>
<dbReference type="AlphaFoldDB" id="A0AAV3WEW8"/>
<accession>A0AAV3WEW8</accession>
<keyword evidence="2" id="KW-0472">Membrane</keyword>
<evidence type="ECO:0000313" key="3">
    <source>
        <dbReference type="EMBL" id="GET36039.1"/>
    </source>
</evidence>
<protein>
    <recommendedName>
        <fullName evidence="5">ABC transporter permease</fullName>
    </recommendedName>
</protein>
<name>A0AAV3WEW8_9CYAN</name>
<reference evidence="3" key="1">
    <citation type="submission" date="2019-10" db="EMBL/GenBank/DDBJ databases">
        <title>Draft genome sequece of Microseira wollei NIES-4236.</title>
        <authorList>
            <person name="Yamaguchi H."/>
            <person name="Suzuki S."/>
            <person name="Kawachi M."/>
        </authorList>
    </citation>
    <scope>NUCLEOTIDE SEQUENCE</scope>
    <source>
        <strain evidence="3">NIES-4236</strain>
    </source>
</reference>
<comment type="caution">
    <text evidence="3">The sequence shown here is derived from an EMBL/GenBank/DDBJ whole genome shotgun (WGS) entry which is preliminary data.</text>
</comment>
<keyword evidence="4" id="KW-1185">Reference proteome</keyword>
<keyword evidence="2" id="KW-0812">Transmembrane</keyword>
<feature type="transmembrane region" description="Helical" evidence="2">
    <location>
        <begin position="361"/>
        <end position="377"/>
    </location>
</feature>
<dbReference type="EMBL" id="BLAY01000008">
    <property type="protein sequence ID" value="GET36039.1"/>
    <property type="molecule type" value="Genomic_DNA"/>
</dbReference>
<dbReference type="RefSeq" id="WP_226575106.1">
    <property type="nucleotide sequence ID" value="NZ_BLAY01000008.1"/>
</dbReference>
<feature type="transmembrane region" description="Helical" evidence="2">
    <location>
        <begin position="397"/>
        <end position="415"/>
    </location>
</feature>
<feature type="transmembrane region" description="Helical" evidence="2">
    <location>
        <begin position="28"/>
        <end position="48"/>
    </location>
</feature>
<evidence type="ECO:0000313" key="4">
    <source>
        <dbReference type="Proteomes" id="UP001050975"/>
    </source>
</evidence>
<keyword evidence="1" id="KW-0175">Coiled coil</keyword>
<evidence type="ECO:0000256" key="1">
    <source>
        <dbReference type="SAM" id="Coils"/>
    </source>
</evidence>